<keyword evidence="4" id="KW-0136">Cellulose degradation</keyword>
<dbReference type="RefSeq" id="WP_233938789.1">
    <property type="nucleotide sequence ID" value="NZ_CP030762.1"/>
</dbReference>
<keyword evidence="3 8" id="KW-0378">Hydrolase</keyword>
<dbReference type="InterPro" id="IPR017853">
    <property type="entry name" value="GH"/>
</dbReference>
<dbReference type="EMBL" id="CP030762">
    <property type="protein sequence ID" value="AXA43775.1"/>
    <property type="molecule type" value="Genomic_DNA"/>
</dbReference>
<keyword evidence="7" id="KW-0624">Polysaccharide degradation</keyword>
<dbReference type="GO" id="GO:0008810">
    <property type="term" value="F:cellulase activity"/>
    <property type="evidence" value="ECO:0007669"/>
    <property type="project" value="UniProtKB-EC"/>
</dbReference>
<dbReference type="EC" id="3.2.1.4" evidence="2"/>
<evidence type="ECO:0000256" key="8">
    <source>
        <dbReference type="RuleBase" id="RU361153"/>
    </source>
</evidence>
<keyword evidence="10" id="KW-0614">Plasmid</keyword>
<organism evidence="10 11">
    <name type="scientific">Rhizobium leguminosarum</name>
    <dbReference type="NCBI Taxonomy" id="384"/>
    <lineage>
        <taxon>Bacteria</taxon>
        <taxon>Pseudomonadati</taxon>
        <taxon>Pseudomonadota</taxon>
        <taxon>Alphaproteobacteria</taxon>
        <taxon>Hyphomicrobiales</taxon>
        <taxon>Rhizobiaceae</taxon>
        <taxon>Rhizobium/Agrobacterium group</taxon>
        <taxon>Rhizobium</taxon>
    </lineage>
</organism>
<protein>
    <recommendedName>
        <fullName evidence="2">cellulase</fullName>
        <ecNumber evidence="2">3.2.1.4</ecNumber>
    </recommendedName>
</protein>
<evidence type="ECO:0000256" key="5">
    <source>
        <dbReference type="ARBA" id="ARBA00023277"/>
    </source>
</evidence>
<dbReference type="Gene3D" id="3.20.20.80">
    <property type="entry name" value="Glycosidases"/>
    <property type="match status" value="1"/>
</dbReference>
<comment type="catalytic activity">
    <reaction evidence="1">
        <text>Endohydrolysis of (1-&gt;4)-beta-D-glucosidic linkages in cellulose, lichenin and cereal beta-D-glucans.</text>
        <dbReference type="EC" id="3.2.1.4"/>
    </reaction>
</comment>
<dbReference type="PROSITE" id="PS00659">
    <property type="entry name" value="GLYCOSYL_HYDROL_F5"/>
    <property type="match status" value="1"/>
</dbReference>
<evidence type="ECO:0000256" key="2">
    <source>
        <dbReference type="ARBA" id="ARBA00012601"/>
    </source>
</evidence>
<dbReference type="Pfam" id="PF00150">
    <property type="entry name" value="Cellulase"/>
    <property type="match status" value="1"/>
</dbReference>
<dbReference type="InterPro" id="IPR001547">
    <property type="entry name" value="Glyco_hydro_5"/>
</dbReference>
<dbReference type="PANTHER" id="PTHR35923">
    <property type="entry name" value="MAJOR EXTRACELLULAR ENDOGLUCANASE"/>
    <property type="match status" value="1"/>
</dbReference>
<name>A0A2Z4YTQ4_RHILE</name>
<sequence length="464" mass="49402">MAEVDVQGHANALLRIGEGFRLIEGEDVPAAAARALSLDHSKTLTGSNVHNATYTLSGGIGVRTAALRLDIGSGLADAVAPSGTGVAITGLRRIRTSGNQFVQSNGVAIRLKSINWFGAEGENYTPHGTWGRSWRGIIDQIKQLGFNCIRLPFSGYMATSNPVPPSSVISASADPDLLGLTALQIFDTIIDYCLASGIYVVLDHHRRTAGVGADGSPAGIGYTLANWKASWAIMANRYGGKINVVGADVHNEPHDLNWATWAGYVEECGNQIHTIAPDWIIFCEGVGSDASGAFWWGGALGGVATRPVVLTRSGRLAYSPHEYGQSVGVQSWLAYDGQTAPAGWPNNLYAVWRAHWGFIFEQNIAPIWVGEFGGKYGLDGTGAVNPTLSPHGDLEKQWTANLCKYLNGDFTGDGSNDLSAGKLGISFAYWALNPNSGDTGGMLKDDWQTVQTVKRNLLNTILAG</sequence>
<keyword evidence="5" id="KW-0119">Carbohydrate metabolism</keyword>
<gene>
    <name evidence="10" type="ORF">DLJ82_7530</name>
</gene>
<keyword evidence="6 8" id="KW-0326">Glycosidase</keyword>
<evidence type="ECO:0000256" key="6">
    <source>
        <dbReference type="ARBA" id="ARBA00023295"/>
    </source>
</evidence>
<dbReference type="PANTHER" id="PTHR35923:SF2">
    <property type="entry name" value="ENDOGLUCANASE"/>
    <property type="match status" value="1"/>
</dbReference>
<evidence type="ECO:0000259" key="9">
    <source>
        <dbReference type="Pfam" id="PF00150"/>
    </source>
</evidence>
<evidence type="ECO:0000256" key="4">
    <source>
        <dbReference type="ARBA" id="ARBA00023001"/>
    </source>
</evidence>
<dbReference type="GO" id="GO:0030245">
    <property type="term" value="P:cellulose catabolic process"/>
    <property type="evidence" value="ECO:0007669"/>
    <property type="project" value="UniProtKB-KW"/>
</dbReference>
<dbReference type="AlphaFoldDB" id="A0A2Z4YTQ4"/>
<evidence type="ECO:0000256" key="3">
    <source>
        <dbReference type="ARBA" id="ARBA00022801"/>
    </source>
</evidence>
<accession>A0A2Z4YTQ4</accession>
<evidence type="ECO:0000256" key="1">
    <source>
        <dbReference type="ARBA" id="ARBA00000966"/>
    </source>
</evidence>
<evidence type="ECO:0000313" key="11">
    <source>
        <dbReference type="Proteomes" id="UP000251166"/>
    </source>
</evidence>
<dbReference type="SUPFAM" id="SSF51445">
    <property type="entry name" value="(Trans)glycosidases"/>
    <property type="match status" value="1"/>
</dbReference>
<evidence type="ECO:0000313" key="10">
    <source>
        <dbReference type="EMBL" id="AXA43775.1"/>
    </source>
</evidence>
<proteinExistence type="inferred from homology"/>
<dbReference type="InterPro" id="IPR018087">
    <property type="entry name" value="Glyco_hydro_5_CS"/>
</dbReference>
<evidence type="ECO:0000256" key="7">
    <source>
        <dbReference type="ARBA" id="ARBA00023326"/>
    </source>
</evidence>
<dbReference type="Proteomes" id="UP000251166">
    <property type="component" value="Plasmid unnamed2"/>
</dbReference>
<reference evidence="10 11" key="1">
    <citation type="submission" date="2018-07" db="EMBL/GenBank/DDBJ databases">
        <title>Rhizobium leguminosarum strain:ATCC 14479 Genome sequencing and assembly.</title>
        <authorList>
            <person name="Chakraborty R."/>
        </authorList>
    </citation>
    <scope>NUCLEOTIDE SEQUENCE [LARGE SCALE GENOMIC DNA]</scope>
    <source>
        <strain evidence="10 11">ATCC 14479</strain>
        <plasmid evidence="11">Plasmid unnamed2</plasmid>
    </source>
</reference>
<comment type="similarity">
    <text evidence="8">Belongs to the glycosyl hydrolase 5 (cellulase A) family.</text>
</comment>
<geneLocation type="plasmid" evidence="10 11">
    <name>unnamed2</name>
</geneLocation>
<feature type="domain" description="Glycoside hydrolase family 5" evidence="9">
    <location>
        <begin position="113"/>
        <end position="435"/>
    </location>
</feature>